<dbReference type="CDD" id="cd00093">
    <property type="entry name" value="HTH_XRE"/>
    <property type="match status" value="1"/>
</dbReference>
<dbReference type="Pfam" id="PF01381">
    <property type="entry name" value="HTH_3"/>
    <property type="match status" value="1"/>
</dbReference>
<dbReference type="Gene3D" id="1.10.260.40">
    <property type="entry name" value="lambda repressor-like DNA-binding domains"/>
    <property type="match status" value="1"/>
</dbReference>
<keyword evidence="3" id="KW-1185">Reference proteome</keyword>
<organism evidence="2 3">
    <name type="scientific">Candidatus Micrarchaeum acidiphilum ARMAN-2</name>
    <dbReference type="NCBI Taxonomy" id="425595"/>
    <lineage>
        <taxon>Archaea</taxon>
        <taxon>Candidatus Micrarchaeota</taxon>
        <taxon>Candidatus Micrarchaeia</taxon>
        <taxon>Candidatus Micrarchaeales</taxon>
        <taxon>Candidatus Micrarchaeaceae</taxon>
        <taxon>Candidatus Micrarchaeum</taxon>
    </lineage>
</organism>
<dbReference type="SMART" id="SM00530">
    <property type="entry name" value="HTH_XRE"/>
    <property type="match status" value="1"/>
</dbReference>
<dbReference type="InterPro" id="IPR001387">
    <property type="entry name" value="Cro/C1-type_HTH"/>
</dbReference>
<reference evidence="2 3" key="2">
    <citation type="journal article" date="2010" name="Proc. Natl. Acad. Sci. U.S.A.">
        <title>Enigmatic, ultrasmall, uncultivated Archaea.</title>
        <authorList>
            <person name="Baker B.J."/>
            <person name="Comolli L.R."/>
            <person name="Dick G.J."/>
            <person name="Hauser L.J."/>
            <person name="Hyatt D."/>
            <person name="Dill B.D."/>
            <person name="Land M.L."/>
            <person name="Verberkmoes N.C."/>
            <person name="Hettich R.L."/>
            <person name="Banfield J.F."/>
        </authorList>
    </citation>
    <scope>NUCLEOTIDE SEQUENCE [LARGE SCALE GENOMIC DNA]</scope>
    <source>
        <strain evidence="2">ARMAN-2</strain>
    </source>
</reference>
<sequence length="230" mass="25681">MDELEEKIAGEITLSDSPGSVMKKWRELFGITQADLAKVIKISSSTISDYESNRRLSPGVGVIRRFVEALFKIDSNSGGSVRQSLSKFVGENKEESLPYYVHDFTSPLSGIDLNRIVEGKVIANPNYLDSINLFGYTKIDSLRVILEMSPPEYPKLFGSTTERVFIFEHVSTGRSPMVVIRVAPIKPKVVLVHNVTTIDKLAVKIAQIEKIPLLTTKLSIDEIESRLKKI</sequence>
<evidence type="ECO:0000313" key="3">
    <source>
        <dbReference type="Proteomes" id="UP000332487"/>
    </source>
</evidence>
<dbReference type="GO" id="GO:0003677">
    <property type="term" value="F:DNA binding"/>
    <property type="evidence" value="ECO:0007669"/>
    <property type="project" value="InterPro"/>
</dbReference>
<dbReference type="PROSITE" id="PS50943">
    <property type="entry name" value="HTH_CROC1"/>
    <property type="match status" value="1"/>
</dbReference>
<accession>C7DGE5</accession>
<name>C7DGE5_MICA2</name>
<proteinExistence type="predicted"/>
<evidence type="ECO:0000259" key="1">
    <source>
        <dbReference type="PROSITE" id="PS50943"/>
    </source>
</evidence>
<dbReference type="SUPFAM" id="SSF47413">
    <property type="entry name" value="lambda repressor-like DNA-binding domains"/>
    <property type="match status" value="1"/>
</dbReference>
<dbReference type="Proteomes" id="UP000332487">
    <property type="component" value="Unassembled WGS sequence"/>
</dbReference>
<protein>
    <submittedName>
        <fullName evidence="2">Transcriptional regulator, XRE family</fullName>
    </submittedName>
</protein>
<dbReference type="InterPro" id="IPR010982">
    <property type="entry name" value="Lambda_DNA-bd_dom_sf"/>
</dbReference>
<evidence type="ECO:0000313" key="2">
    <source>
        <dbReference type="EMBL" id="EET90473.1"/>
    </source>
</evidence>
<gene>
    <name evidence="2" type="ORF">UNLARM2_0149</name>
</gene>
<dbReference type="EMBL" id="GG697237">
    <property type="protein sequence ID" value="EET90473.1"/>
    <property type="molecule type" value="Genomic_DNA"/>
</dbReference>
<feature type="domain" description="HTH cro/C1-type" evidence="1">
    <location>
        <begin position="22"/>
        <end position="76"/>
    </location>
</feature>
<dbReference type="AlphaFoldDB" id="C7DGE5"/>
<reference evidence="2 3" key="1">
    <citation type="journal article" date="2009" name="Genome Biol.">
        <title>Community-wide analysis of microbial genome sequence signatures.</title>
        <authorList>
            <person name="Dick G.J."/>
            <person name="Andersson A.F."/>
            <person name="Baker B.J."/>
            <person name="Simmons S.L."/>
            <person name="Thomas B.C."/>
            <person name="Yelton A.P."/>
            <person name="Banfield J.F."/>
        </authorList>
    </citation>
    <scope>NUCLEOTIDE SEQUENCE [LARGE SCALE GENOMIC DNA]</scope>
    <source>
        <strain evidence="2">ARMAN-2</strain>
    </source>
</reference>